<dbReference type="InterPro" id="IPR034741">
    <property type="entry name" value="Terpene_cyclase-like_1_C"/>
</dbReference>
<dbReference type="PANTHER" id="PTHR31225">
    <property type="entry name" value="OS04G0344100 PROTEIN-RELATED"/>
    <property type="match status" value="1"/>
</dbReference>
<dbReference type="InterPro" id="IPR044814">
    <property type="entry name" value="Terpene_cyclase_plant_C1"/>
</dbReference>
<dbReference type="PANTHER" id="PTHR31225:SF221">
    <property type="entry name" value="(-)-GERMACRENE D SYNTHASE"/>
    <property type="match status" value="1"/>
</dbReference>
<reference evidence="8" key="1">
    <citation type="submission" date="2023-07" db="EMBL/GenBank/DDBJ databases">
        <title>draft genome sequence of fig (Ficus carica).</title>
        <authorList>
            <person name="Takahashi T."/>
            <person name="Nishimura K."/>
        </authorList>
    </citation>
    <scope>NUCLEOTIDE SEQUENCE</scope>
</reference>
<keyword evidence="4" id="KW-0456">Lyase</keyword>
<organism evidence="8 10">
    <name type="scientific">Ficus carica</name>
    <name type="common">Common fig</name>
    <dbReference type="NCBI Taxonomy" id="3494"/>
    <lineage>
        <taxon>Eukaryota</taxon>
        <taxon>Viridiplantae</taxon>
        <taxon>Streptophyta</taxon>
        <taxon>Embryophyta</taxon>
        <taxon>Tracheophyta</taxon>
        <taxon>Spermatophyta</taxon>
        <taxon>Magnoliopsida</taxon>
        <taxon>eudicotyledons</taxon>
        <taxon>Gunneridae</taxon>
        <taxon>Pentapetalae</taxon>
        <taxon>rosids</taxon>
        <taxon>fabids</taxon>
        <taxon>Rosales</taxon>
        <taxon>Moraceae</taxon>
        <taxon>Ficeae</taxon>
        <taxon>Ficus</taxon>
    </lineage>
</organism>
<dbReference type="SFLD" id="SFLDG01019">
    <property type="entry name" value="Terpene_Cyclase_Like_1_C_Termi"/>
    <property type="match status" value="1"/>
</dbReference>
<dbReference type="FunFam" id="1.10.600.10:FF:000007">
    <property type="entry name" value="Isoprene synthase, chloroplastic"/>
    <property type="match status" value="1"/>
</dbReference>
<dbReference type="SUPFAM" id="SSF48239">
    <property type="entry name" value="Terpenoid cyclases/Protein prenyltransferases"/>
    <property type="match status" value="1"/>
</dbReference>
<feature type="domain" description="Terpene synthase N-terminal" evidence="6">
    <location>
        <begin position="2"/>
        <end position="135"/>
    </location>
</feature>
<dbReference type="InterPro" id="IPR050148">
    <property type="entry name" value="Terpene_synthase-like"/>
</dbReference>
<evidence type="ECO:0000256" key="2">
    <source>
        <dbReference type="ARBA" id="ARBA00022723"/>
    </source>
</evidence>
<keyword evidence="3" id="KW-0460">Magnesium</keyword>
<dbReference type="EMBL" id="BTGU01000572">
    <property type="protein sequence ID" value="GMN68215.1"/>
    <property type="molecule type" value="Genomic_DNA"/>
</dbReference>
<evidence type="ECO:0000313" key="8">
    <source>
        <dbReference type="EMBL" id="GMN68215.1"/>
    </source>
</evidence>
<dbReference type="EMBL" id="BTGU01000573">
    <property type="protein sequence ID" value="GMN68216.1"/>
    <property type="molecule type" value="Genomic_DNA"/>
</dbReference>
<dbReference type="SUPFAM" id="SSF48576">
    <property type="entry name" value="Terpenoid synthases"/>
    <property type="match status" value="1"/>
</dbReference>
<dbReference type="InterPro" id="IPR001906">
    <property type="entry name" value="Terpene_synth_N"/>
</dbReference>
<evidence type="ECO:0000256" key="4">
    <source>
        <dbReference type="ARBA" id="ARBA00023239"/>
    </source>
</evidence>
<dbReference type="CDD" id="cd00684">
    <property type="entry name" value="Terpene_cyclase_plant_C1"/>
    <property type="match status" value="1"/>
</dbReference>
<dbReference type="InterPro" id="IPR008930">
    <property type="entry name" value="Terpenoid_cyclase/PrenylTrfase"/>
</dbReference>
<evidence type="ECO:0000313" key="10">
    <source>
        <dbReference type="Proteomes" id="UP001187192"/>
    </source>
</evidence>
<feature type="domain" description="Terpene synthase metal-binding" evidence="7">
    <location>
        <begin position="193"/>
        <end position="432"/>
    </location>
</feature>
<comment type="similarity">
    <text evidence="5">Belongs to the terpene synthase family. Tpsb subfamily.</text>
</comment>
<proteinExistence type="inferred from homology"/>
<evidence type="ECO:0000256" key="1">
    <source>
        <dbReference type="ARBA" id="ARBA00001946"/>
    </source>
</evidence>
<dbReference type="Proteomes" id="UP001187192">
    <property type="component" value="Unassembled WGS sequence"/>
</dbReference>
<evidence type="ECO:0000313" key="9">
    <source>
        <dbReference type="EMBL" id="GMN68216.1"/>
    </source>
</evidence>
<gene>
    <name evidence="8" type="ORF">TIFTF001_037272</name>
    <name evidence="9" type="ORF">TIFTF001_037273</name>
</gene>
<dbReference type="AlphaFoldDB" id="A0AA88E8H2"/>
<evidence type="ECO:0000259" key="6">
    <source>
        <dbReference type="Pfam" id="PF01397"/>
    </source>
</evidence>
<dbReference type="GO" id="GO:0016102">
    <property type="term" value="P:diterpenoid biosynthetic process"/>
    <property type="evidence" value="ECO:0007669"/>
    <property type="project" value="InterPro"/>
</dbReference>
<dbReference type="Pfam" id="PF01397">
    <property type="entry name" value="Terpene_synth"/>
    <property type="match status" value="1"/>
</dbReference>
<evidence type="ECO:0000256" key="5">
    <source>
        <dbReference type="ARBA" id="ARBA00033744"/>
    </source>
</evidence>
<comment type="caution">
    <text evidence="8">The sequence shown here is derived from an EMBL/GenBank/DDBJ whole genome shotgun (WGS) entry which is preliminary data.</text>
</comment>
<keyword evidence="10" id="KW-1185">Reference proteome</keyword>
<dbReference type="GO" id="GO:0010333">
    <property type="term" value="F:terpene synthase activity"/>
    <property type="evidence" value="ECO:0007669"/>
    <property type="project" value="InterPro"/>
</dbReference>
<dbReference type="Pfam" id="PF03936">
    <property type="entry name" value="Terpene_synth_C"/>
    <property type="match status" value="1"/>
</dbReference>
<dbReference type="Gene3D" id="1.50.10.130">
    <property type="entry name" value="Terpene synthase, N-terminal domain"/>
    <property type="match status" value="1"/>
</dbReference>
<dbReference type="Gene3D" id="1.10.600.10">
    <property type="entry name" value="Farnesyl Diphosphate Synthase"/>
    <property type="match status" value="1"/>
</dbReference>
<dbReference type="InterPro" id="IPR008949">
    <property type="entry name" value="Isoprenoid_synthase_dom_sf"/>
</dbReference>
<accession>A0AA88E8H2</accession>
<name>A0AA88E8H2_FICCA</name>
<sequence>MQQLNLIDEIQRLCVAHHFEDDIKEALERLYASFHSDHDDNLYSLALRFRLLRQEGYNISAERFNKLKDEKGNFNECLIADVRGMLSLYDASQLRIRGEEILDEALAFTTAQLSKSLETGTITSIPLAAQVSHALKQQMRKNLPWLEAKHYMMHIYPEMASHNKTLLKLARLEFNLLQSMHRKELSVLTRYWKDLGLAAKLSFARDRLVECYFWSVGSYPEPENCLARSILSRLIAITTVIDDVYDAFGLIDELKVFTDAFERWDMSCINQLPQYMQPSYEALLDLFREVEDELKKQGRIYRVPYAIESMKCLLRGYLKEAQWFSQKYVPTLEEHRELSLVTCTYPTLITIAYVGMGDVVTKETFDWMLTNPKIVEASSIVSRFMDDIVGHKFEQKRGHPASGIECYVKQNGALEEEAYEVFTELIVNAWKDINEECLKKSMPKQILEVAFNFARVMDVLYKVEDSFTLAGKALIHAITAMLIDPVREN</sequence>
<dbReference type="InterPro" id="IPR005630">
    <property type="entry name" value="Terpene_synthase_metal-bd"/>
</dbReference>
<evidence type="ECO:0000259" key="7">
    <source>
        <dbReference type="Pfam" id="PF03936"/>
    </source>
</evidence>
<dbReference type="FunFam" id="1.50.10.130:FF:000001">
    <property type="entry name" value="Isoprene synthase, chloroplastic"/>
    <property type="match status" value="1"/>
</dbReference>
<comment type="cofactor">
    <cofactor evidence="1">
        <name>Mg(2+)</name>
        <dbReference type="ChEBI" id="CHEBI:18420"/>
    </cofactor>
</comment>
<evidence type="ECO:0000256" key="3">
    <source>
        <dbReference type="ARBA" id="ARBA00022842"/>
    </source>
</evidence>
<dbReference type="SFLD" id="SFLDS00005">
    <property type="entry name" value="Isoprenoid_Synthase_Type_I"/>
    <property type="match status" value="1"/>
</dbReference>
<dbReference type="GO" id="GO:0000287">
    <property type="term" value="F:magnesium ion binding"/>
    <property type="evidence" value="ECO:0007669"/>
    <property type="project" value="InterPro"/>
</dbReference>
<keyword evidence="2" id="KW-0479">Metal-binding</keyword>
<protein>
    <submittedName>
        <fullName evidence="8">Uncharacterized protein</fullName>
    </submittedName>
</protein>
<dbReference type="InterPro" id="IPR036965">
    <property type="entry name" value="Terpene_synth_N_sf"/>
</dbReference>